<keyword evidence="2" id="KW-1185">Reference proteome</keyword>
<dbReference type="EMBL" id="CP137624">
    <property type="protein sequence ID" value="WPK10591.1"/>
    <property type="molecule type" value="Genomic_DNA"/>
</dbReference>
<accession>A0ABZ0RTF2</accession>
<name>A0ABZ0RTF2_9BACI</name>
<evidence type="ECO:0000313" key="2">
    <source>
        <dbReference type="Proteomes" id="UP001322664"/>
    </source>
</evidence>
<organism evidence="1 2">
    <name type="scientific">Lysinibacillus louembei</name>
    <dbReference type="NCBI Taxonomy" id="1470088"/>
    <lineage>
        <taxon>Bacteria</taxon>
        <taxon>Bacillati</taxon>
        <taxon>Bacillota</taxon>
        <taxon>Bacilli</taxon>
        <taxon>Bacillales</taxon>
        <taxon>Bacillaceae</taxon>
        <taxon>Lysinibacillus</taxon>
    </lineage>
</organism>
<gene>
    <name evidence="1" type="ORF">R6U77_11925</name>
</gene>
<proteinExistence type="predicted"/>
<evidence type="ECO:0000313" key="1">
    <source>
        <dbReference type="EMBL" id="WPK10591.1"/>
    </source>
</evidence>
<protein>
    <recommendedName>
        <fullName evidence="3">Fur-regulated basic protein FbpA</fullName>
    </recommendedName>
</protein>
<dbReference type="Proteomes" id="UP001322664">
    <property type="component" value="Chromosome"/>
</dbReference>
<reference evidence="1 2" key="1">
    <citation type="submission" date="2023-09" db="EMBL/GenBank/DDBJ databases">
        <authorList>
            <person name="Page C.A."/>
            <person name="Perez-Diaz I.M."/>
        </authorList>
    </citation>
    <scope>NUCLEOTIDE SEQUENCE [LARGE SCALE GENOMIC DNA]</scope>
    <source>
        <strain evidence="1 2">Ll15</strain>
    </source>
</reference>
<dbReference type="RefSeq" id="WP_319835802.1">
    <property type="nucleotide sequence ID" value="NZ_CP137624.1"/>
</dbReference>
<sequence length="61" mass="7118">MTRIKASSNKKAIQQFTKKQLMNSQKYLHRHDALQALLDANTMYSYEQVETILKQFDKGGK</sequence>
<evidence type="ECO:0008006" key="3">
    <source>
        <dbReference type="Google" id="ProtNLM"/>
    </source>
</evidence>